<name>A0ABM5M781_FRAST</name>
<accession>A0ABM5M781</accession>
<reference evidence="1" key="1">
    <citation type="submission" date="2011-05" db="EMBL/GenBank/DDBJ databases">
        <authorList>
            <person name="Kuske C.R."/>
            <person name="Challacombe J.F."/>
            <person name="Siddaramappa S."/>
            <person name="Petersen J.M."/>
            <person name="Bruce D.C."/>
        </authorList>
    </citation>
    <scope>NUCLEOTIDE SEQUENCE</scope>
    <source>
        <strain evidence="1">TX077308</strain>
    </source>
</reference>
<protein>
    <submittedName>
        <fullName evidence="1">Uncharacterized protein</fullName>
    </submittedName>
</protein>
<sequence>MFFTVQEIDVEYSFSIVNKIRAFEFKTVIPPLHAAKVMETLINKDFEADGGCWKNGLAS</sequence>
<proteinExistence type="predicted"/>
<keyword evidence="2" id="KW-1185">Reference proteome</keyword>
<dbReference type="Proteomes" id="UP000000490">
    <property type="component" value="Chromosome"/>
</dbReference>
<dbReference type="EMBL" id="CP002872">
    <property type="protein sequence ID" value="AEI35048.1"/>
    <property type="molecule type" value="Genomic_DNA"/>
</dbReference>
<dbReference type="RefSeq" id="WP_013921909.1">
    <property type="nucleotide sequence ID" value="NC_015696.1"/>
</dbReference>
<evidence type="ECO:0000313" key="1">
    <source>
        <dbReference type="EMBL" id="AEI35048.1"/>
    </source>
</evidence>
<gene>
    <name evidence="1" type="ordered locus">F7308_0120</name>
</gene>
<evidence type="ECO:0000313" key="2">
    <source>
        <dbReference type="Proteomes" id="UP000000490"/>
    </source>
</evidence>
<organism evidence="1 2">
    <name type="scientific">Francisella salina</name>
    <dbReference type="NCBI Taxonomy" id="573569"/>
    <lineage>
        <taxon>Bacteria</taxon>
        <taxon>Pseudomonadati</taxon>
        <taxon>Pseudomonadota</taxon>
        <taxon>Gammaproteobacteria</taxon>
        <taxon>Thiotrichales</taxon>
        <taxon>Francisellaceae</taxon>
        <taxon>Francisella</taxon>
    </lineage>
</organism>